<dbReference type="Proteomes" id="UP000683507">
    <property type="component" value="Chromosome"/>
</dbReference>
<gene>
    <name evidence="1" type="ORF">CRYO30217_03300</name>
</gene>
<proteinExistence type="predicted"/>
<keyword evidence="2" id="KW-1185">Reference proteome</keyword>
<name>A0A916JR42_9FLAO</name>
<dbReference type="RefSeq" id="WP_258543485.1">
    <property type="nucleotide sequence ID" value="NZ_OU015584.1"/>
</dbReference>
<sequence length="66" mass="8026">MNYLNVDELFENYPEINNDFKWKDSDITEFFECKLVNGKMDKGVLLISRKSFEDLIEFRRQVEKKD</sequence>
<dbReference type="EMBL" id="OU015584">
    <property type="protein sequence ID" value="CAG5086838.1"/>
    <property type="molecule type" value="Genomic_DNA"/>
</dbReference>
<protein>
    <submittedName>
        <fullName evidence="1">Uncharacterized protein</fullName>
    </submittedName>
</protein>
<organism evidence="1 2">
    <name type="scientific">Parvicella tangerina</name>
    <dbReference type="NCBI Taxonomy" id="2829795"/>
    <lineage>
        <taxon>Bacteria</taxon>
        <taxon>Pseudomonadati</taxon>
        <taxon>Bacteroidota</taxon>
        <taxon>Flavobacteriia</taxon>
        <taxon>Flavobacteriales</taxon>
        <taxon>Parvicellaceae</taxon>
        <taxon>Parvicella</taxon>
    </lineage>
</organism>
<evidence type="ECO:0000313" key="2">
    <source>
        <dbReference type="Proteomes" id="UP000683507"/>
    </source>
</evidence>
<dbReference type="KEGG" id="ptan:CRYO30217_03300"/>
<evidence type="ECO:0000313" key="1">
    <source>
        <dbReference type="EMBL" id="CAG5086838.1"/>
    </source>
</evidence>
<dbReference type="AlphaFoldDB" id="A0A916JR42"/>
<accession>A0A916JR42</accession>
<reference evidence="1" key="1">
    <citation type="submission" date="2021-04" db="EMBL/GenBank/DDBJ databases">
        <authorList>
            <person name="Rodrigo-Torres L."/>
            <person name="Arahal R. D."/>
            <person name="Lucena T."/>
        </authorList>
    </citation>
    <scope>NUCLEOTIDE SEQUENCE</scope>
    <source>
        <strain evidence="1">AS29M-1</strain>
    </source>
</reference>